<accession>A0AA90HDU1</accession>
<dbReference type="InterPro" id="IPR028037">
    <property type="entry name" value="Antitoxin_Rv0909/MT0933"/>
</dbReference>
<sequence length="74" mass="8100">MGFMDSIKERFGNKSKAQDLARQHSDKIDDGIDRGGHMADERTGGKHSDQIGKGTDRAKDSMGKYTGEGGDDKR</sequence>
<dbReference type="AlphaFoldDB" id="A0AA90HDU1"/>
<feature type="region of interest" description="Disordered" evidence="1">
    <location>
        <begin position="1"/>
        <end position="74"/>
    </location>
</feature>
<evidence type="ECO:0000256" key="1">
    <source>
        <dbReference type="SAM" id="MobiDB-lite"/>
    </source>
</evidence>
<gene>
    <name evidence="2" type="ORF">POF50_027540</name>
</gene>
<dbReference type="EMBL" id="JABXJJ020000040">
    <property type="protein sequence ID" value="MDI5973057.1"/>
    <property type="molecule type" value="Genomic_DNA"/>
</dbReference>
<dbReference type="RefSeq" id="WP_271316185.1">
    <property type="nucleotide sequence ID" value="NZ_JABXJJ020000040.1"/>
</dbReference>
<reference evidence="2" key="1">
    <citation type="submission" date="2023-05" db="EMBL/GenBank/DDBJ databases">
        <title>Streptantibioticus silvisoli sp. nov., acidotolerant actinomycetes 1 from pine litter.</title>
        <authorList>
            <person name="Swiecimska M."/>
            <person name="Golinska P."/>
            <person name="Sangal V."/>
            <person name="Wachnowicz B."/>
            <person name="Goodfellow M."/>
        </authorList>
    </citation>
    <scope>NUCLEOTIDE SEQUENCE</scope>
    <source>
        <strain evidence="2">SL13</strain>
    </source>
</reference>
<name>A0AA90HDU1_9ACTN</name>
<comment type="caution">
    <text evidence="2">The sequence shown here is derived from an EMBL/GenBank/DDBJ whole genome shotgun (WGS) entry which is preliminary data.</text>
</comment>
<proteinExistence type="predicted"/>
<evidence type="ECO:0000313" key="2">
    <source>
        <dbReference type="EMBL" id="MDI5973057.1"/>
    </source>
</evidence>
<dbReference type="Pfam" id="PF14013">
    <property type="entry name" value="MT0933_antitox"/>
    <property type="match status" value="1"/>
</dbReference>
<protein>
    <submittedName>
        <fullName evidence="2">Antitoxin</fullName>
    </submittedName>
</protein>
<organism evidence="2">
    <name type="scientific">Streptantibioticus silvisoli</name>
    <dbReference type="NCBI Taxonomy" id="2705255"/>
    <lineage>
        <taxon>Bacteria</taxon>
        <taxon>Bacillati</taxon>
        <taxon>Actinomycetota</taxon>
        <taxon>Actinomycetes</taxon>
        <taxon>Kitasatosporales</taxon>
        <taxon>Streptomycetaceae</taxon>
        <taxon>Streptantibioticus</taxon>
    </lineage>
</organism>
<feature type="compositionally biased region" description="Basic and acidic residues" evidence="1">
    <location>
        <begin position="1"/>
        <end position="62"/>
    </location>
</feature>